<dbReference type="NCBIfam" id="TIGR01907">
    <property type="entry name" value="casE_Cse3"/>
    <property type="match status" value="1"/>
</dbReference>
<sequence>MYLNKVRMAWSAARNPYELHRVIWRLFPGHEQDPRGFLFRVEAEQRGHGRTLLVQSVWQPEAVPGAIDVLAARTYVPSLRLGQRLRFRLVGNPVKTIRDGTGRQNAKGEIKPCRVPLIREEQQLGWLNRKLHGAAHLEMAEICAVRPLYFRKRGKAGKVVMVTFDGVLHVHDPGRLWQCMQDGIGPAKGFGCGLLSIATA</sequence>
<comment type="caution">
    <text evidence="1">The sequence shown here is derived from an EMBL/GenBank/DDBJ whole genome shotgun (WGS) entry which is preliminary data.</text>
</comment>
<reference evidence="1 2" key="1">
    <citation type="journal article" date="2014" name="Nature">
        <title>An environmental bacterial taxon with a large and distinct metabolic repertoire.</title>
        <authorList>
            <person name="Wilson M.C."/>
            <person name="Mori T."/>
            <person name="Ruckert C."/>
            <person name="Uria A.R."/>
            <person name="Helf M.J."/>
            <person name="Takada K."/>
            <person name="Gernert C."/>
            <person name="Steffens U.A."/>
            <person name="Heycke N."/>
            <person name="Schmitt S."/>
            <person name="Rinke C."/>
            <person name="Helfrich E.J."/>
            <person name="Brachmann A.O."/>
            <person name="Gurgui C."/>
            <person name="Wakimoto T."/>
            <person name="Kracht M."/>
            <person name="Crusemann M."/>
            <person name="Hentschel U."/>
            <person name="Abe I."/>
            <person name="Matsunaga S."/>
            <person name="Kalinowski J."/>
            <person name="Takeyama H."/>
            <person name="Piel J."/>
        </authorList>
    </citation>
    <scope>NUCLEOTIDE SEQUENCE [LARGE SCALE GENOMIC DNA]</scope>
    <source>
        <strain evidence="2">TSY2</strain>
    </source>
</reference>
<dbReference type="SMART" id="SM01101">
    <property type="entry name" value="CRISPR_assoc"/>
    <property type="match status" value="1"/>
</dbReference>
<dbReference type="AlphaFoldDB" id="W4MBY7"/>
<evidence type="ECO:0000313" key="1">
    <source>
        <dbReference type="EMBL" id="ETX07421.1"/>
    </source>
</evidence>
<gene>
    <name evidence="1" type="ORF">ETSY2_11315</name>
</gene>
<dbReference type="PATRIC" id="fig|1429439.4.peg.1938"/>
<dbReference type="Proteomes" id="UP000019140">
    <property type="component" value="Unassembled WGS sequence"/>
</dbReference>
<dbReference type="Pfam" id="PF08798">
    <property type="entry name" value="CRISPR_assoc"/>
    <property type="match status" value="1"/>
</dbReference>
<proteinExistence type="predicted"/>
<dbReference type="EMBL" id="AZHX01000460">
    <property type="protein sequence ID" value="ETX07421.1"/>
    <property type="molecule type" value="Genomic_DNA"/>
</dbReference>
<dbReference type="Gene3D" id="3.30.70.1210">
    <property type="entry name" value="Crispr-associated protein, domain 2"/>
    <property type="match status" value="1"/>
</dbReference>
<dbReference type="Gene3D" id="3.30.70.1200">
    <property type="entry name" value="Crispr-associated protein, domain 1"/>
    <property type="match status" value="1"/>
</dbReference>
<evidence type="ECO:0000313" key="2">
    <source>
        <dbReference type="Proteomes" id="UP000019140"/>
    </source>
</evidence>
<dbReference type="SUPFAM" id="SSF117987">
    <property type="entry name" value="CRISPR-associated protein"/>
    <property type="match status" value="2"/>
</dbReference>
<name>W4MBY7_9BACT</name>
<dbReference type="InterPro" id="IPR010179">
    <property type="entry name" value="CRISPR-assoc_prot_Cse3"/>
</dbReference>
<dbReference type="HOGENOM" id="CLU_080982_0_0_7"/>
<accession>W4MBY7</accession>
<organism evidence="1 2">
    <name type="scientific">Candidatus Entotheonella gemina</name>
    <dbReference type="NCBI Taxonomy" id="1429439"/>
    <lineage>
        <taxon>Bacteria</taxon>
        <taxon>Pseudomonadati</taxon>
        <taxon>Nitrospinota/Tectimicrobiota group</taxon>
        <taxon>Candidatus Tectimicrobiota</taxon>
        <taxon>Candidatus Entotheonellia</taxon>
        <taxon>Candidatus Entotheonellales</taxon>
        <taxon>Candidatus Entotheonellaceae</taxon>
        <taxon>Candidatus Entotheonella</taxon>
    </lineage>
</organism>
<dbReference type="CDD" id="cd09727">
    <property type="entry name" value="Cas6_I-E"/>
    <property type="match status" value="1"/>
</dbReference>
<keyword evidence="2" id="KW-1185">Reference proteome</keyword>
<protein>
    <submittedName>
        <fullName evidence="1">CRISPR-associated protein</fullName>
    </submittedName>
</protein>